<organism evidence="2 3">
    <name type="scientific">Gimesia chilikensis</name>
    <dbReference type="NCBI Taxonomy" id="2605989"/>
    <lineage>
        <taxon>Bacteria</taxon>
        <taxon>Pseudomonadati</taxon>
        <taxon>Planctomycetota</taxon>
        <taxon>Planctomycetia</taxon>
        <taxon>Planctomycetales</taxon>
        <taxon>Planctomycetaceae</taxon>
        <taxon>Gimesia</taxon>
    </lineage>
</organism>
<evidence type="ECO:0000256" key="1">
    <source>
        <dbReference type="SAM" id="Phobius"/>
    </source>
</evidence>
<dbReference type="AlphaFoldDB" id="A0A517PW40"/>
<keyword evidence="1" id="KW-0472">Membrane</keyword>
<evidence type="ECO:0000313" key="2">
    <source>
        <dbReference type="EMBL" id="QDT23587.1"/>
    </source>
</evidence>
<sequence length="61" mass="6459">MAHKGQPEIVAGEKATISGIGYLLNGWMIVLNRLGVNPFISPVMFVLVGQMGGIGCLVWSS</sequence>
<name>A0A517PW40_9PLAN</name>
<keyword evidence="1" id="KW-1133">Transmembrane helix</keyword>
<feature type="transmembrane region" description="Helical" evidence="1">
    <location>
        <begin position="39"/>
        <end position="59"/>
    </location>
</feature>
<accession>A0A517PW40</accession>
<keyword evidence="3" id="KW-1185">Reference proteome</keyword>
<protein>
    <submittedName>
        <fullName evidence="2">Uncharacterized protein</fullName>
    </submittedName>
</protein>
<reference evidence="2 3" key="1">
    <citation type="submission" date="2019-02" db="EMBL/GenBank/DDBJ databases">
        <title>Deep-cultivation of Planctomycetes and their phenomic and genomic characterization uncovers novel biology.</title>
        <authorList>
            <person name="Wiegand S."/>
            <person name="Jogler M."/>
            <person name="Boedeker C."/>
            <person name="Pinto D."/>
            <person name="Vollmers J."/>
            <person name="Rivas-Marin E."/>
            <person name="Kohn T."/>
            <person name="Peeters S.H."/>
            <person name="Heuer A."/>
            <person name="Rast P."/>
            <person name="Oberbeckmann S."/>
            <person name="Bunk B."/>
            <person name="Jeske O."/>
            <person name="Meyerdierks A."/>
            <person name="Storesund J.E."/>
            <person name="Kallscheuer N."/>
            <person name="Luecker S."/>
            <person name="Lage O.M."/>
            <person name="Pohl T."/>
            <person name="Merkel B.J."/>
            <person name="Hornburger P."/>
            <person name="Mueller R.-W."/>
            <person name="Bruemmer F."/>
            <person name="Labrenz M."/>
            <person name="Spormann A.M."/>
            <person name="Op den Camp H."/>
            <person name="Overmann J."/>
            <person name="Amann R."/>
            <person name="Jetten M.S.M."/>
            <person name="Mascher T."/>
            <person name="Medema M.H."/>
            <person name="Devos D.P."/>
            <person name="Kaster A.-K."/>
            <person name="Ovreas L."/>
            <person name="Rohde M."/>
            <person name="Galperin M.Y."/>
            <person name="Jogler C."/>
        </authorList>
    </citation>
    <scope>NUCLEOTIDE SEQUENCE [LARGE SCALE GENOMIC DNA]</scope>
    <source>
        <strain evidence="2 3">HG66A1</strain>
    </source>
</reference>
<dbReference type="Proteomes" id="UP000320421">
    <property type="component" value="Chromosome"/>
</dbReference>
<dbReference type="EMBL" id="CP036266">
    <property type="protein sequence ID" value="QDT23587.1"/>
    <property type="molecule type" value="Genomic_DNA"/>
</dbReference>
<keyword evidence="1" id="KW-0812">Transmembrane</keyword>
<proteinExistence type="predicted"/>
<gene>
    <name evidence="2" type="ORF">HG66A1_54090</name>
</gene>
<evidence type="ECO:0000313" key="3">
    <source>
        <dbReference type="Proteomes" id="UP000320421"/>
    </source>
</evidence>